<sequence>MNENNRGTPLWLTIGIAVCVSLVSIAAYDYLNKRYARQEAREIVERHEQEKDTAAAAAVHKDRLLHAINAGSVLKTYIAEYHANTGETPADLDALGLPPDWLPSDLLQEVEVRPGGLVVMHFTPESGLQGEVRLQMRVDSAAYKWDCSGNIPDIAEASDGCRYVP</sequence>
<evidence type="ECO:0000313" key="2">
    <source>
        <dbReference type="EMBL" id="SAZ05464.1"/>
    </source>
</evidence>
<evidence type="ECO:0000256" key="1">
    <source>
        <dbReference type="SAM" id="Phobius"/>
    </source>
</evidence>
<dbReference type="Gene3D" id="3.30.700.10">
    <property type="entry name" value="Glycoprotein, Type 4 Pilin"/>
    <property type="match status" value="1"/>
</dbReference>
<organism evidence="2 3">
    <name type="scientific">Cardiobacterium hominis</name>
    <dbReference type="NCBI Taxonomy" id="2718"/>
    <lineage>
        <taxon>Bacteria</taxon>
        <taxon>Pseudomonadati</taxon>
        <taxon>Pseudomonadota</taxon>
        <taxon>Gammaproteobacteria</taxon>
        <taxon>Cardiobacteriales</taxon>
        <taxon>Cardiobacteriaceae</taxon>
        <taxon>Cardiobacterium</taxon>
    </lineage>
</organism>
<dbReference type="InterPro" id="IPR001082">
    <property type="entry name" value="Pilin"/>
</dbReference>
<evidence type="ECO:0000313" key="3">
    <source>
        <dbReference type="Proteomes" id="UP000190837"/>
    </source>
</evidence>
<dbReference type="GO" id="GO:0007155">
    <property type="term" value="P:cell adhesion"/>
    <property type="evidence" value="ECO:0007669"/>
    <property type="project" value="InterPro"/>
</dbReference>
<keyword evidence="1" id="KW-0812">Transmembrane</keyword>
<proteinExistence type="predicted"/>
<dbReference type="Proteomes" id="UP000190837">
    <property type="component" value="Unassembled WGS sequence"/>
</dbReference>
<dbReference type="EMBL" id="FKLO01000060">
    <property type="protein sequence ID" value="SAZ05464.1"/>
    <property type="molecule type" value="Genomic_DNA"/>
</dbReference>
<dbReference type="AlphaFoldDB" id="A0A1C3HPF2"/>
<keyword evidence="1" id="KW-0472">Membrane</keyword>
<dbReference type="RefSeq" id="WP_079541303.1">
    <property type="nucleotide sequence ID" value="NZ_FKLO01000060.1"/>
</dbReference>
<feature type="transmembrane region" description="Helical" evidence="1">
    <location>
        <begin position="12"/>
        <end position="31"/>
    </location>
</feature>
<keyword evidence="1" id="KW-1133">Transmembrane helix</keyword>
<dbReference type="GO" id="GO:0009289">
    <property type="term" value="C:pilus"/>
    <property type="evidence" value="ECO:0007669"/>
    <property type="project" value="InterPro"/>
</dbReference>
<protein>
    <submittedName>
        <fullName evidence="2">Uncharacterized protein</fullName>
    </submittedName>
</protein>
<gene>
    <name evidence="2" type="ORF">CHUV0807_1773</name>
</gene>
<reference evidence="3" key="1">
    <citation type="submission" date="2016-04" db="EMBL/GenBank/DDBJ databases">
        <authorList>
            <person name="Tagini F."/>
        </authorList>
    </citation>
    <scope>NUCLEOTIDE SEQUENCE [LARGE SCALE GENOMIC DNA]</scope>
    <source>
        <strain evidence="3">CHUV0807</strain>
    </source>
</reference>
<accession>A0A1C3HPF2</accession>
<dbReference type="Pfam" id="PF00114">
    <property type="entry name" value="Pilin"/>
    <property type="match status" value="1"/>
</dbReference>
<name>A0A1C3HPF2_9GAMM</name>